<dbReference type="VEuPathDB" id="TriTrypDB:TvY486_1006050"/>
<dbReference type="AlphaFoldDB" id="G0U6Q0"/>
<proteinExistence type="predicted"/>
<evidence type="ECO:0000256" key="1">
    <source>
        <dbReference type="SAM" id="Phobius"/>
    </source>
</evidence>
<protein>
    <submittedName>
        <fullName evidence="2">Uncharacterized protein</fullName>
    </submittedName>
</protein>
<gene>
    <name evidence="2" type="ORF">TVY486_1006050</name>
</gene>
<reference evidence="2" key="1">
    <citation type="journal article" date="2012" name="Proc. Natl. Acad. Sci. U.S.A.">
        <title>Antigenic diversity is generated by distinct evolutionary mechanisms in African trypanosome species.</title>
        <authorList>
            <person name="Jackson A.P."/>
            <person name="Berry A."/>
            <person name="Aslett M."/>
            <person name="Allison H.C."/>
            <person name="Burton P."/>
            <person name="Vavrova-Anderson J."/>
            <person name="Brown R."/>
            <person name="Browne H."/>
            <person name="Corton N."/>
            <person name="Hauser H."/>
            <person name="Gamble J."/>
            <person name="Gilderthorp R."/>
            <person name="Marcello L."/>
            <person name="McQuillan J."/>
            <person name="Otto T.D."/>
            <person name="Quail M.A."/>
            <person name="Sanders M.J."/>
            <person name="van Tonder A."/>
            <person name="Ginger M.L."/>
            <person name="Field M.C."/>
            <person name="Barry J.D."/>
            <person name="Hertz-Fowler C."/>
            <person name="Berriman M."/>
        </authorList>
    </citation>
    <scope>NUCLEOTIDE SEQUENCE</scope>
    <source>
        <strain evidence="2">Y486</strain>
    </source>
</reference>
<feature type="transmembrane region" description="Helical" evidence="1">
    <location>
        <begin position="42"/>
        <end position="66"/>
    </location>
</feature>
<dbReference type="EMBL" id="HE573026">
    <property type="protein sequence ID" value="CCC51554.1"/>
    <property type="molecule type" value="Genomic_DNA"/>
</dbReference>
<keyword evidence="1" id="KW-1133">Transmembrane helix</keyword>
<sequence>MHLGIWCRRLSCFFVSFSLTLSLTHTHTHKHVQAFTVLLPEMLLYALLLLLNSFSAFHLLPLFLWFPVYTKTHLSFAEFFCRNKNKLTDQKGTSAIASSQPNFRLLSSA</sequence>
<name>G0U6Q0_TRYVY</name>
<accession>G0U6Q0</accession>
<keyword evidence="1" id="KW-0812">Transmembrane</keyword>
<evidence type="ECO:0000313" key="2">
    <source>
        <dbReference type="EMBL" id="CCC51554.1"/>
    </source>
</evidence>
<keyword evidence="1" id="KW-0472">Membrane</keyword>
<organism evidence="2">
    <name type="scientific">Trypanosoma vivax (strain Y486)</name>
    <dbReference type="NCBI Taxonomy" id="1055687"/>
    <lineage>
        <taxon>Eukaryota</taxon>
        <taxon>Discoba</taxon>
        <taxon>Euglenozoa</taxon>
        <taxon>Kinetoplastea</taxon>
        <taxon>Metakinetoplastina</taxon>
        <taxon>Trypanosomatida</taxon>
        <taxon>Trypanosomatidae</taxon>
        <taxon>Trypanosoma</taxon>
        <taxon>Duttonella</taxon>
    </lineage>
</organism>